<gene>
    <name evidence="2" type="ORF">HINF_LOCUS26979</name>
</gene>
<protein>
    <recommendedName>
        <fullName evidence="4">Transmembrane protein</fullName>
    </recommendedName>
</protein>
<keyword evidence="1" id="KW-1133">Transmembrane helix</keyword>
<dbReference type="EMBL" id="CAXDID020000083">
    <property type="protein sequence ID" value="CAL6019503.1"/>
    <property type="molecule type" value="Genomic_DNA"/>
</dbReference>
<feature type="transmembrane region" description="Helical" evidence="1">
    <location>
        <begin position="512"/>
        <end position="534"/>
    </location>
</feature>
<keyword evidence="1" id="KW-0812">Transmembrane</keyword>
<dbReference type="Proteomes" id="UP001642409">
    <property type="component" value="Unassembled WGS sequence"/>
</dbReference>
<evidence type="ECO:0000313" key="2">
    <source>
        <dbReference type="EMBL" id="CAL6019503.1"/>
    </source>
</evidence>
<organism evidence="2 3">
    <name type="scientific">Hexamita inflata</name>
    <dbReference type="NCBI Taxonomy" id="28002"/>
    <lineage>
        <taxon>Eukaryota</taxon>
        <taxon>Metamonada</taxon>
        <taxon>Diplomonadida</taxon>
        <taxon>Hexamitidae</taxon>
        <taxon>Hexamitinae</taxon>
        <taxon>Hexamita</taxon>
    </lineage>
</organism>
<evidence type="ECO:0000256" key="1">
    <source>
        <dbReference type="SAM" id="Phobius"/>
    </source>
</evidence>
<keyword evidence="1" id="KW-0472">Membrane</keyword>
<reference evidence="2 3" key="1">
    <citation type="submission" date="2024-07" db="EMBL/GenBank/DDBJ databases">
        <authorList>
            <person name="Akdeniz Z."/>
        </authorList>
    </citation>
    <scope>NUCLEOTIDE SEQUENCE [LARGE SCALE GENOMIC DNA]</scope>
</reference>
<evidence type="ECO:0000313" key="3">
    <source>
        <dbReference type="Proteomes" id="UP001642409"/>
    </source>
</evidence>
<proteinExistence type="predicted"/>
<evidence type="ECO:0008006" key="4">
    <source>
        <dbReference type="Google" id="ProtNLM"/>
    </source>
</evidence>
<accession>A0ABP1IMF1</accession>
<keyword evidence="3" id="KW-1185">Reference proteome</keyword>
<name>A0ABP1IMF1_9EUKA</name>
<comment type="caution">
    <text evidence="2">The sequence shown here is derived from an EMBL/GenBank/DDBJ whole genome shotgun (WGS) entry which is preliminary data.</text>
</comment>
<sequence>MIQLCIVYMNKLQRNIITNCYTKESYLELDKNLQTFTIFLVSSNNIQCNIFPNDVYVNLTLSHPHIKQLQIYLDDFYYTNTVKIIFPLDYDSMQPGSSLEDGSQLKYARFSIYSLSEITSQEIIASYIKQSNLQECFTLIGIILFSDNIKMTTYPQNICRLQISNTNSESKMIGMSIVVNENEFTFNSTQIQNFINCYQNTNCYEVESILQADMSEIILQQFHTAKLKILSHQGTIDVSIEYPVHYISVAAPNNYFQYSLARIFIQNNSFILSIELEQYTNKSILQQQFDQLIYTKVIQRLSCRLNSKQFTYQNTVQGYYNISEQQFRVSCNEGTQNQQQYCQQFYNYAYDNTQTECHFDILLYNNNICSYIEKIQLITTFTCVKRFWLTQNKNNICVSVQYKVNSLFCQKLFETAYLYDILYLTKFENNLYQEGKIIDQYGMVKYVQIESNSTSQFCYNCSDSSDQYISSLNSQLKCNQISKFVKFNNNWKLSMYNDQSISSSFIQTDYKIVKYMAMIIGSITLIISLVFCFIQIKQTRSLMNEVKNKKIHKHKLT</sequence>